<dbReference type="GO" id="GO:0046983">
    <property type="term" value="F:protein dimerization activity"/>
    <property type="evidence" value="ECO:0007669"/>
    <property type="project" value="InterPro"/>
</dbReference>
<evidence type="ECO:0000313" key="2">
    <source>
        <dbReference type="Proteomes" id="UP000054623"/>
    </source>
</evidence>
<dbReference type="Pfam" id="PF09388">
    <property type="entry name" value="SpoOE-like"/>
    <property type="match status" value="1"/>
</dbReference>
<reference evidence="1 2" key="1">
    <citation type="submission" date="2015-12" db="EMBL/GenBank/DDBJ databases">
        <title>Draft Genome Sequence of Desulfitobacterium hafniense Strain DH, a Sulfate-reducing Bacterium Isolated from Paddy Soils.</title>
        <authorList>
            <person name="Bao P."/>
            <person name="Zhang X."/>
            <person name="Li G."/>
        </authorList>
    </citation>
    <scope>NUCLEOTIDE SEQUENCE [LARGE SCALE GENOMIC DNA]</scope>
    <source>
        <strain evidence="1 2">DH</strain>
    </source>
</reference>
<dbReference type="AlphaFoldDB" id="A0A0W1JNI7"/>
<dbReference type="GO" id="GO:0043937">
    <property type="term" value="P:regulation of sporulation"/>
    <property type="evidence" value="ECO:0007669"/>
    <property type="project" value="InterPro"/>
</dbReference>
<gene>
    <name evidence="1" type="ORF">AT727_14765</name>
</gene>
<protein>
    <submittedName>
        <fullName evidence="1">Sporulation protein Spo0E</fullName>
    </submittedName>
</protein>
<name>A0A0W1JNI7_DESHA</name>
<dbReference type="InterPro" id="IPR037208">
    <property type="entry name" value="Spo0E-like_sf"/>
</dbReference>
<organism evidence="1 2">
    <name type="scientific">Desulfitobacterium hafniense</name>
    <name type="common">Desulfitobacterium frappieri</name>
    <dbReference type="NCBI Taxonomy" id="49338"/>
    <lineage>
        <taxon>Bacteria</taxon>
        <taxon>Bacillati</taxon>
        <taxon>Bacillota</taxon>
        <taxon>Clostridia</taxon>
        <taxon>Eubacteriales</taxon>
        <taxon>Desulfitobacteriaceae</taxon>
        <taxon>Desulfitobacterium</taxon>
    </lineage>
</organism>
<dbReference type="InterPro" id="IPR018540">
    <property type="entry name" value="Spo0E-like"/>
</dbReference>
<dbReference type="Gene3D" id="4.10.280.10">
    <property type="entry name" value="Helix-loop-helix DNA-binding domain"/>
    <property type="match status" value="1"/>
</dbReference>
<evidence type="ECO:0000313" key="1">
    <source>
        <dbReference type="EMBL" id="KTE93271.1"/>
    </source>
</evidence>
<sequence>MEKRLLKKIEVLRKKLYRYATTRSLVDARVVELSQELDYLLNQYQRLNKYTQLSFW</sequence>
<dbReference type="SUPFAM" id="SSF140500">
    <property type="entry name" value="BAS1536-like"/>
    <property type="match status" value="1"/>
</dbReference>
<comment type="caution">
    <text evidence="1">The sequence shown here is derived from an EMBL/GenBank/DDBJ whole genome shotgun (WGS) entry which is preliminary data.</text>
</comment>
<dbReference type="Proteomes" id="UP000054623">
    <property type="component" value="Unassembled WGS sequence"/>
</dbReference>
<proteinExistence type="predicted"/>
<dbReference type="RefSeq" id="WP_011458895.1">
    <property type="nucleotide sequence ID" value="NZ_CABKQQ010000054.1"/>
</dbReference>
<accession>A0A0W1JNI7</accession>
<dbReference type="OrthoDB" id="2972613at2"/>
<dbReference type="InterPro" id="IPR036638">
    <property type="entry name" value="HLH_DNA-bd_sf"/>
</dbReference>
<dbReference type="EMBL" id="LOCK01000002">
    <property type="protein sequence ID" value="KTE93271.1"/>
    <property type="molecule type" value="Genomic_DNA"/>
</dbReference>